<dbReference type="AlphaFoldDB" id="A0A7I7RUT3"/>
<organism evidence="1 2">
    <name type="scientific">Mycolicibacterium arabiense</name>
    <dbReference type="NCBI Taxonomy" id="1286181"/>
    <lineage>
        <taxon>Bacteria</taxon>
        <taxon>Bacillati</taxon>
        <taxon>Actinomycetota</taxon>
        <taxon>Actinomycetes</taxon>
        <taxon>Mycobacteriales</taxon>
        <taxon>Mycobacteriaceae</taxon>
        <taxon>Mycolicibacterium</taxon>
    </lineage>
</organism>
<geneLocation type="plasmid" evidence="2">
    <name>pjcm18538 dna</name>
</geneLocation>
<evidence type="ECO:0000313" key="2">
    <source>
        <dbReference type="Proteomes" id="UP000467428"/>
    </source>
</evidence>
<dbReference type="EMBL" id="AP022593">
    <property type="protein sequence ID" value="BBY48382.1"/>
    <property type="molecule type" value="Genomic_DNA"/>
</dbReference>
<protein>
    <submittedName>
        <fullName evidence="1">Uncharacterized protein</fullName>
    </submittedName>
</protein>
<dbReference type="KEGG" id="marz:MARA_18500"/>
<accession>A0A7I7RUT3</accession>
<name>A0A7I7RUT3_9MYCO</name>
<gene>
    <name evidence="1" type="ORF">MARA_18500</name>
</gene>
<evidence type="ECO:0000313" key="1">
    <source>
        <dbReference type="EMBL" id="BBY48382.1"/>
    </source>
</evidence>
<dbReference type="Proteomes" id="UP000467428">
    <property type="component" value="Chromosome"/>
</dbReference>
<reference evidence="1 2" key="1">
    <citation type="journal article" date="2019" name="Emerg. Microbes Infect.">
        <title>Comprehensive subspecies identification of 175 nontuberculous mycobacteria species based on 7547 genomic profiles.</title>
        <authorList>
            <person name="Matsumoto Y."/>
            <person name="Kinjo T."/>
            <person name="Motooka D."/>
            <person name="Nabeya D."/>
            <person name="Jung N."/>
            <person name="Uechi K."/>
            <person name="Horii T."/>
            <person name="Iida T."/>
            <person name="Fujita J."/>
            <person name="Nakamura S."/>
        </authorList>
    </citation>
    <scope>NUCLEOTIDE SEQUENCE [LARGE SCALE GENOMIC DNA]</scope>
    <source>
        <strain evidence="1 2">JCM 18538</strain>
    </source>
</reference>
<proteinExistence type="predicted"/>
<keyword evidence="2" id="KW-1185">Reference proteome</keyword>
<dbReference type="RefSeq" id="WP_163918172.1">
    <property type="nucleotide sequence ID" value="NZ_AP022593.1"/>
</dbReference>
<sequence length="71" mass="7640">MTTEAHQIAARLAGASEAFPIEQTDGWDSRASVSAEGDVLSIVVTDRLGRGQRRYRAIIECVAEDVPLPGQ</sequence>